<dbReference type="Proteomes" id="UP000002497">
    <property type="component" value="Unassembled WGS sequence"/>
</dbReference>
<organism evidence="2">
    <name type="scientific">Coccidioides posadasii (strain RMSCC 757 / Silveira)</name>
    <name type="common">Valley fever fungus</name>
    <dbReference type="NCBI Taxonomy" id="443226"/>
    <lineage>
        <taxon>Eukaryota</taxon>
        <taxon>Fungi</taxon>
        <taxon>Dikarya</taxon>
        <taxon>Ascomycota</taxon>
        <taxon>Pezizomycotina</taxon>
        <taxon>Eurotiomycetes</taxon>
        <taxon>Eurotiomycetidae</taxon>
        <taxon>Onygenales</taxon>
        <taxon>Onygenaceae</taxon>
        <taxon>Coccidioides</taxon>
    </lineage>
</organism>
<evidence type="ECO:0000313" key="1">
    <source>
        <dbReference type="EMBL" id="EFW13648.1"/>
    </source>
</evidence>
<keyword evidence="2" id="KW-1185">Reference proteome</keyword>
<reference evidence="2" key="2">
    <citation type="submission" date="2010-03" db="EMBL/GenBank/DDBJ databases">
        <title>The genome sequence of Coccidioides posadasii strain Silveira.</title>
        <authorList>
            <consortium name="The Broad Institute Genome Sequencing Center for Infectious Disease"/>
            <person name="Neafsey D."/>
            <person name="Orbach M."/>
            <person name="Henn M.R."/>
            <person name="Cole G.T."/>
            <person name="Galgiani J."/>
            <person name="Gardner M.J."/>
            <person name="Kirkland T.N."/>
            <person name="Taylor J.W."/>
            <person name="Young S.K."/>
            <person name="Zeng Q."/>
            <person name="Koehrsen M."/>
            <person name="Alvarado L."/>
            <person name="Berlin A."/>
            <person name="Borenstein D."/>
            <person name="Chapman S.B."/>
            <person name="Chen Z."/>
            <person name="Engels R."/>
            <person name="Freedman E."/>
            <person name="Gellesch M."/>
            <person name="Goldberg J."/>
            <person name="Griggs A."/>
            <person name="Gujja S."/>
            <person name="Heilman E."/>
            <person name="Heiman D."/>
            <person name="Howarth C."/>
            <person name="Jen D."/>
            <person name="Larson L."/>
            <person name="Mehta T."/>
            <person name="Neiman D."/>
            <person name="Park D."/>
            <person name="Pearson M."/>
            <person name="Richards J."/>
            <person name="Roberts A."/>
            <person name="Saif S."/>
            <person name="Shea T."/>
            <person name="Shenoy N."/>
            <person name="Sisk P."/>
            <person name="Stolte C."/>
            <person name="Sykes S."/>
            <person name="Walk T."/>
            <person name="White J."/>
            <person name="Yandava C."/>
            <person name="Haas B."/>
            <person name="Nusbaum C."/>
            <person name="Birren B."/>
        </authorList>
    </citation>
    <scope>NUCLEOTIDE SEQUENCE [LARGE SCALE GENOMIC DNA]</scope>
    <source>
        <strain evidence="2">RMSCC 757 / Silveira</strain>
    </source>
</reference>
<sequence>MSQNKQPGFQRRETAVSETSKRCAMGRMFPVSWLLDGGHFPHRWGWVEVDLQPPPGWKNGLDYIMPSSVPERVKNSLGRSHQPAALACAPTETPYHRRRQTDSREAAAFPPYLPYTICLHTYRGQGTEAHPRQLQSRLPPAL</sequence>
<proteinExistence type="predicted"/>
<gene>
    <name evidence="1" type="ORF">CPSG_09687</name>
</gene>
<dbReference type="HOGENOM" id="CLU_1815635_0_0_1"/>
<dbReference type="AlphaFoldDB" id="E9DIP4"/>
<protein>
    <submittedName>
        <fullName evidence="1">Predicted protein</fullName>
    </submittedName>
</protein>
<dbReference type="EMBL" id="GL636512">
    <property type="protein sequence ID" value="EFW13648.1"/>
    <property type="molecule type" value="Genomic_DNA"/>
</dbReference>
<accession>E9DIP4</accession>
<reference evidence="2" key="1">
    <citation type="journal article" date="2010" name="Genome Res.">
        <title>Population genomic sequencing of Coccidioides fungi reveals recent hybridization and transposon control.</title>
        <authorList>
            <person name="Neafsey D.E."/>
            <person name="Barker B.M."/>
            <person name="Sharpton T.J."/>
            <person name="Stajich J.E."/>
            <person name="Park D.J."/>
            <person name="Whiston E."/>
            <person name="Hung C.-Y."/>
            <person name="McMahan C."/>
            <person name="White J."/>
            <person name="Sykes S."/>
            <person name="Heiman D."/>
            <person name="Young S."/>
            <person name="Zeng Q."/>
            <person name="Abouelleil A."/>
            <person name="Aftuck L."/>
            <person name="Bessette D."/>
            <person name="Brown A."/>
            <person name="FitzGerald M."/>
            <person name="Lui A."/>
            <person name="Macdonald J.P."/>
            <person name="Priest M."/>
            <person name="Orbach M.J."/>
            <person name="Galgiani J.N."/>
            <person name="Kirkland T.N."/>
            <person name="Cole G.T."/>
            <person name="Birren B.W."/>
            <person name="Henn M.R."/>
            <person name="Taylor J.W."/>
            <person name="Rounsley S.D."/>
        </authorList>
    </citation>
    <scope>NUCLEOTIDE SEQUENCE [LARGE SCALE GENOMIC DNA]</scope>
    <source>
        <strain evidence="2">RMSCC 757 / Silveira</strain>
    </source>
</reference>
<dbReference type="VEuPathDB" id="FungiDB:CPSG_09687"/>
<name>E9DIP4_COCPS</name>
<evidence type="ECO:0000313" key="2">
    <source>
        <dbReference type="Proteomes" id="UP000002497"/>
    </source>
</evidence>